<sequence>MRTFFLPLKKLRRNVKYFLFGAVLITGVLAAYLEFVATTNTWNDNTQFSPWNDMNPYKHEGERESGRARGKGRPWESSFIPQPWRPEYKGQANLHIFEDWCGSSIAQLRKNLHYPLYPHSRTTVKKLAVTPRWTNYGLRIFGYLHPHSDGKYLFAVASDDNSEFWLSLDDSPVNVRLLALVGKTGAEWTAPGEFGKYVSQTSHPVE</sequence>
<accession>A0A9Q1GDC2</accession>
<evidence type="ECO:0000313" key="3">
    <source>
        <dbReference type="EMBL" id="KAJ8381456.1"/>
    </source>
</evidence>
<reference evidence="3" key="1">
    <citation type="journal article" date="2023" name="Science">
        <title>Genome structures resolve the early diversification of teleost fishes.</title>
        <authorList>
            <person name="Parey E."/>
            <person name="Louis A."/>
            <person name="Montfort J."/>
            <person name="Bouchez O."/>
            <person name="Roques C."/>
            <person name="Iampietro C."/>
            <person name="Lluch J."/>
            <person name="Castinel A."/>
            <person name="Donnadieu C."/>
            <person name="Desvignes T."/>
            <person name="Floi Bucao C."/>
            <person name="Jouanno E."/>
            <person name="Wen M."/>
            <person name="Mejri S."/>
            <person name="Dirks R."/>
            <person name="Jansen H."/>
            <person name="Henkel C."/>
            <person name="Chen W.J."/>
            <person name="Zahm M."/>
            <person name="Cabau C."/>
            <person name="Klopp C."/>
            <person name="Thompson A.W."/>
            <person name="Robinson-Rechavi M."/>
            <person name="Braasch I."/>
            <person name="Lecointre G."/>
            <person name="Bobe J."/>
            <person name="Postlethwait J.H."/>
            <person name="Berthelot C."/>
            <person name="Roest Crollius H."/>
            <person name="Guiguen Y."/>
        </authorList>
    </citation>
    <scope>NUCLEOTIDE SEQUENCE</scope>
    <source>
        <strain evidence="3">WJC10195</strain>
    </source>
</reference>
<organism evidence="3 4">
    <name type="scientific">Synaphobranchus kaupii</name>
    <name type="common">Kaup's arrowtooth eel</name>
    <dbReference type="NCBI Taxonomy" id="118154"/>
    <lineage>
        <taxon>Eukaryota</taxon>
        <taxon>Metazoa</taxon>
        <taxon>Chordata</taxon>
        <taxon>Craniata</taxon>
        <taxon>Vertebrata</taxon>
        <taxon>Euteleostomi</taxon>
        <taxon>Actinopterygii</taxon>
        <taxon>Neopterygii</taxon>
        <taxon>Teleostei</taxon>
        <taxon>Anguilliformes</taxon>
        <taxon>Synaphobranchidae</taxon>
        <taxon>Synaphobranchus</taxon>
    </lineage>
</organism>
<dbReference type="InterPro" id="IPR051227">
    <property type="entry name" value="CS_glycosyltransferase"/>
</dbReference>
<dbReference type="GO" id="GO:0008376">
    <property type="term" value="F:acetylgalactosaminyltransferase activity"/>
    <property type="evidence" value="ECO:0007669"/>
    <property type="project" value="TreeGrafter"/>
</dbReference>
<keyword evidence="4" id="KW-1185">Reference proteome</keyword>
<comment type="caution">
    <text evidence="3">The sequence shown here is derived from an EMBL/GenBank/DDBJ whole genome shotgun (WGS) entry which is preliminary data.</text>
</comment>
<protein>
    <recommendedName>
        <fullName evidence="2">PA14 domain-containing protein</fullName>
    </recommendedName>
</protein>
<name>A0A9Q1GDC2_SYNKA</name>
<evidence type="ECO:0000313" key="4">
    <source>
        <dbReference type="Proteomes" id="UP001152622"/>
    </source>
</evidence>
<evidence type="ECO:0000256" key="1">
    <source>
        <dbReference type="SAM" id="MobiDB-lite"/>
    </source>
</evidence>
<proteinExistence type="predicted"/>
<dbReference type="AlphaFoldDB" id="A0A9Q1GDC2"/>
<evidence type="ECO:0000259" key="2">
    <source>
        <dbReference type="Pfam" id="PF07691"/>
    </source>
</evidence>
<feature type="domain" description="PA14" evidence="2">
    <location>
        <begin position="131"/>
        <end position="173"/>
    </location>
</feature>
<feature type="region of interest" description="Disordered" evidence="1">
    <location>
        <begin position="53"/>
        <end position="76"/>
    </location>
</feature>
<dbReference type="OrthoDB" id="5971499at2759"/>
<dbReference type="PANTHER" id="PTHR12369:SF15">
    <property type="entry name" value="BETA-1,4-N-ACETYLGALACTOSAMINYLTRANSFERASE 3"/>
    <property type="match status" value="1"/>
</dbReference>
<dbReference type="Proteomes" id="UP001152622">
    <property type="component" value="Chromosome 1"/>
</dbReference>
<dbReference type="EMBL" id="JAINUF010000001">
    <property type="protein sequence ID" value="KAJ8381456.1"/>
    <property type="molecule type" value="Genomic_DNA"/>
</dbReference>
<dbReference type="InterPro" id="IPR011658">
    <property type="entry name" value="PA14_dom"/>
</dbReference>
<dbReference type="PANTHER" id="PTHR12369">
    <property type="entry name" value="CHONDROITIN SYNTHASE"/>
    <property type="match status" value="1"/>
</dbReference>
<gene>
    <name evidence="3" type="ORF">SKAU_G00022340</name>
</gene>
<feature type="compositionally biased region" description="Basic and acidic residues" evidence="1">
    <location>
        <begin position="56"/>
        <end position="67"/>
    </location>
</feature>
<dbReference type="Pfam" id="PF07691">
    <property type="entry name" value="PA14"/>
    <property type="match status" value="1"/>
</dbReference>